<reference evidence="2" key="1">
    <citation type="journal article" date="2015" name="MBio">
        <title>Genome-Resolved Metagenomic Analysis Reveals Roles for Candidate Phyla and Other Microbial Community Members in Biogeochemical Transformations in Oil Reservoirs.</title>
        <authorList>
            <person name="Hu P."/>
            <person name="Tom L."/>
            <person name="Singh A."/>
            <person name="Thomas B.C."/>
            <person name="Baker B.J."/>
            <person name="Piceno Y.M."/>
            <person name="Andersen G.L."/>
            <person name="Banfield J.F."/>
        </authorList>
    </citation>
    <scope>NUCLEOTIDE SEQUENCE [LARGE SCALE GENOMIC DNA]</scope>
</reference>
<dbReference type="AlphaFoldDB" id="A0A101GYY9"/>
<evidence type="ECO:0000313" key="1">
    <source>
        <dbReference type="EMBL" id="KUK67037.1"/>
    </source>
</evidence>
<dbReference type="EMBL" id="LGGI01000048">
    <property type="protein sequence ID" value="KUK67037.1"/>
    <property type="molecule type" value="Genomic_DNA"/>
</dbReference>
<dbReference type="Proteomes" id="UP000053469">
    <property type="component" value="Unassembled WGS sequence"/>
</dbReference>
<proteinExistence type="predicted"/>
<sequence>MYCPNKERAKKGFLKVLAIAFFTFLFGLNNTVYAEYLSISLSPDSGTIYGDSTTIQVLVDSGTDEFTGIDIPLQYTGGVEYITANGADRCDSFNLDDSVSGVLTIECVSTTHQSGESYKGVVATLYLKATQEGSSEFTFGTVSPTVTTSNGGTYTLTLETAPTETEELPEAGIFDNKTVAIASLGFLVFSLGFFFNTVANSFNYLGDKVEEVKVSRRRSKIEKRFK</sequence>
<accession>A0A101GYY9</accession>
<name>A0A101GYY9_9BACT</name>
<gene>
    <name evidence="1" type="ORF">XD87_0368</name>
</gene>
<organism evidence="1 2">
    <name type="scientific">candidate division WS6 bacterium 36_33</name>
    <dbReference type="NCBI Taxonomy" id="1641388"/>
    <lineage>
        <taxon>Bacteria</taxon>
        <taxon>Candidatus Dojkabacteria</taxon>
    </lineage>
</organism>
<comment type="caution">
    <text evidence="1">The sequence shown here is derived from an EMBL/GenBank/DDBJ whole genome shotgun (WGS) entry which is preliminary data.</text>
</comment>
<evidence type="ECO:0008006" key="3">
    <source>
        <dbReference type="Google" id="ProtNLM"/>
    </source>
</evidence>
<evidence type="ECO:0000313" key="2">
    <source>
        <dbReference type="Proteomes" id="UP000053469"/>
    </source>
</evidence>
<protein>
    <recommendedName>
        <fullName evidence="3">Cohesin domain-containing protein</fullName>
    </recommendedName>
</protein>